<feature type="transmembrane region" description="Helical" evidence="8">
    <location>
        <begin position="213"/>
        <end position="233"/>
    </location>
</feature>
<dbReference type="GO" id="GO:0007165">
    <property type="term" value="P:signal transduction"/>
    <property type="evidence" value="ECO:0007669"/>
    <property type="project" value="UniProtKB-KW"/>
</dbReference>
<accession>A0A974Y358</accession>
<dbReference type="InterPro" id="IPR004089">
    <property type="entry name" value="MCPsignal_dom"/>
</dbReference>
<organism evidence="11 12">
    <name type="scientific">Azospira restricta</name>
    <dbReference type="NCBI Taxonomy" id="404405"/>
    <lineage>
        <taxon>Bacteria</taxon>
        <taxon>Pseudomonadati</taxon>
        <taxon>Pseudomonadota</taxon>
        <taxon>Betaproteobacteria</taxon>
        <taxon>Rhodocyclales</taxon>
        <taxon>Rhodocyclaceae</taxon>
        <taxon>Azospira</taxon>
    </lineage>
</organism>
<dbReference type="PROSITE" id="PS50111">
    <property type="entry name" value="CHEMOTAXIS_TRANSDUC_2"/>
    <property type="match status" value="1"/>
</dbReference>
<evidence type="ECO:0000256" key="1">
    <source>
        <dbReference type="ARBA" id="ARBA00004141"/>
    </source>
</evidence>
<keyword evidence="12" id="KW-1185">Reference proteome</keyword>
<dbReference type="FunFam" id="1.10.287.950:FF:000001">
    <property type="entry name" value="Methyl-accepting chemotaxis sensory transducer"/>
    <property type="match status" value="1"/>
</dbReference>
<keyword evidence="3 8" id="KW-1133">Transmembrane helix</keyword>
<dbReference type="SMART" id="SM00283">
    <property type="entry name" value="MA"/>
    <property type="match status" value="1"/>
</dbReference>
<keyword evidence="5 7" id="KW-0807">Transducer</keyword>
<feature type="domain" description="Methyl-accepting transducer" evidence="9">
    <location>
        <begin position="292"/>
        <end position="528"/>
    </location>
</feature>
<evidence type="ECO:0000259" key="9">
    <source>
        <dbReference type="PROSITE" id="PS50111"/>
    </source>
</evidence>
<evidence type="ECO:0000256" key="6">
    <source>
        <dbReference type="ARBA" id="ARBA00029447"/>
    </source>
</evidence>
<feature type="transmembrane region" description="Helical" evidence="8">
    <location>
        <begin position="33"/>
        <end position="54"/>
    </location>
</feature>
<evidence type="ECO:0000256" key="8">
    <source>
        <dbReference type="SAM" id="Phobius"/>
    </source>
</evidence>
<dbReference type="AlphaFoldDB" id="A0A974Y358"/>
<dbReference type="InterPro" id="IPR024478">
    <property type="entry name" value="HlyB_4HB_MCP"/>
</dbReference>
<dbReference type="PANTHER" id="PTHR32089">
    <property type="entry name" value="METHYL-ACCEPTING CHEMOTAXIS PROTEIN MCPB"/>
    <property type="match status" value="1"/>
</dbReference>
<sequence length="565" mass="58222">MTTTTKAMPAPPAGGQDIMNAINRLSIGQQLTLAFAVVVGLFVAVAAWTAFSLARVDRAAERIASVSLAKEAQIAQLADSFQQMQTAVRNNIIFTDAEVMKREQAVYLAEKKRFAEALAALRKLAADSGADAAERELLARIGSGFEAAVVPQDKAMEEAMQFLSSVAMGILQNDGGPKMQKVAAAIGEARQLVQAQSRARAADIADETGRTRAVALALAGVAGLVAAVLGVWLTASVRGPLAETVALMEKMAAGDLTGQVSGSGGREIQRVQQAAGRTARELTRLLAGMRGDAARLKSAASNLSAAAEGAGRGSRQQVEAAGAMAATLQQMSERIAHVAALGGEAHALSADAGRQAGDGAGLIRTMVGEIRAISELVSESAATVTTLGEDSEKISSITTVIRDVADQTNLLALNAAIEAARAGEAGRGFAVVADEVRKLAETTNRSAREIAEMIAAIQGGTRSMAAQMARSVERVEAGLQVACAAGDAMAAIDAGANRVIAVIDEVSSALNEQSAASREVSGRVERIAEMVGENDRATAAVADTARELDQLAGSLETGLGHFRTA</sequence>
<dbReference type="PANTHER" id="PTHR32089:SF119">
    <property type="entry name" value="METHYL-ACCEPTING CHEMOTAXIS PROTEIN CTPL"/>
    <property type="match status" value="1"/>
</dbReference>
<gene>
    <name evidence="11" type="ORF">IWH25_18165</name>
</gene>
<name>A0A974Y358_9RHOO</name>
<keyword evidence="2 8" id="KW-0812">Transmembrane</keyword>
<evidence type="ECO:0000256" key="4">
    <source>
        <dbReference type="ARBA" id="ARBA00023136"/>
    </source>
</evidence>
<dbReference type="Pfam" id="PF00015">
    <property type="entry name" value="MCPsignal"/>
    <property type="match status" value="1"/>
</dbReference>
<dbReference type="RefSeq" id="WP_203387167.1">
    <property type="nucleotide sequence ID" value="NZ_CP064781.1"/>
</dbReference>
<dbReference type="EMBL" id="CP064781">
    <property type="protein sequence ID" value="QRJ63636.1"/>
    <property type="molecule type" value="Genomic_DNA"/>
</dbReference>
<evidence type="ECO:0000256" key="3">
    <source>
        <dbReference type="ARBA" id="ARBA00022989"/>
    </source>
</evidence>
<dbReference type="Gene3D" id="1.10.287.950">
    <property type="entry name" value="Methyl-accepting chemotaxis protein"/>
    <property type="match status" value="1"/>
</dbReference>
<feature type="domain" description="HAMP" evidence="10">
    <location>
        <begin position="235"/>
        <end position="287"/>
    </location>
</feature>
<evidence type="ECO:0000313" key="12">
    <source>
        <dbReference type="Proteomes" id="UP000663444"/>
    </source>
</evidence>
<dbReference type="GO" id="GO:0016020">
    <property type="term" value="C:membrane"/>
    <property type="evidence" value="ECO:0007669"/>
    <property type="project" value="UniProtKB-SubCell"/>
</dbReference>
<protein>
    <submittedName>
        <fullName evidence="11">MCP four helix bundle domain-containing protein</fullName>
    </submittedName>
</protein>
<dbReference type="Pfam" id="PF12729">
    <property type="entry name" value="4HB_MCP_1"/>
    <property type="match status" value="1"/>
</dbReference>
<evidence type="ECO:0000313" key="11">
    <source>
        <dbReference type="EMBL" id="QRJ63636.1"/>
    </source>
</evidence>
<reference evidence="11" key="1">
    <citation type="submission" date="2020-11" db="EMBL/GenBank/DDBJ databases">
        <title>Azospira restricta DSM 18626 genome sequence.</title>
        <authorList>
            <person name="Moe W.M."/>
        </authorList>
    </citation>
    <scope>NUCLEOTIDE SEQUENCE</scope>
    <source>
        <strain evidence="11">DSM 18626</strain>
    </source>
</reference>
<evidence type="ECO:0000256" key="2">
    <source>
        <dbReference type="ARBA" id="ARBA00022692"/>
    </source>
</evidence>
<dbReference type="Proteomes" id="UP000663444">
    <property type="component" value="Chromosome"/>
</dbReference>
<dbReference type="PROSITE" id="PS50885">
    <property type="entry name" value="HAMP"/>
    <property type="match status" value="1"/>
</dbReference>
<comment type="subcellular location">
    <subcellularLocation>
        <location evidence="1">Membrane</location>
        <topology evidence="1">Multi-pass membrane protein</topology>
    </subcellularLocation>
</comment>
<dbReference type="KEGG" id="ares:IWH25_18165"/>
<proteinExistence type="inferred from homology"/>
<dbReference type="SUPFAM" id="SSF58104">
    <property type="entry name" value="Methyl-accepting chemotaxis protein (MCP) signaling domain"/>
    <property type="match status" value="1"/>
</dbReference>
<dbReference type="GO" id="GO:0006935">
    <property type="term" value="P:chemotaxis"/>
    <property type="evidence" value="ECO:0007669"/>
    <property type="project" value="UniProtKB-ARBA"/>
</dbReference>
<evidence type="ECO:0000256" key="7">
    <source>
        <dbReference type="PROSITE-ProRule" id="PRU00284"/>
    </source>
</evidence>
<keyword evidence="4 8" id="KW-0472">Membrane</keyword>
<evidence type="ECO:0000256" key="5">
    <source>
        <dbReference type="ARBA" id="ARBA00023224"/>
    </source>
</evidence>
<dbReference type="InterPro" id="IPR003660">
    <property type="entry name" value="HAMP_dom"/>
</dbReference>
<evidence type="ECO:0000259" key="10">
    <source>
        <dbReference type="PROSITE" id="PS50885"/>
    </source>
</evidence>
<comment type="similarity">
    <text evidence="6">Belongs to the methyl-accepting chemotaxis (MCP) protein family.</text>
</comment>